<evidence type="ECO:0000256" key="8">
    <source>
        <dbReference type="ARBA" id="ARBA00023277"/>
    </source>
</evidence>
<evidence type="ECO:0000256" key="3">
    <source>
        <dbReference type="ARBA" id="ARBA00008061"/>
    </source>
</evidence>
<dbReference type="InterPro" id="IPR006047">
    <property type="entry name" value="GH13_cat_dom"/>
</dbReference>
<evidence type="ECO:0000256" key="16">
    <source>
        <dbReference type="PIRSR" id="PIRSR006337-3"/>
    </source>
</evidence>
<dbReference type="Gene3D" id="2.60.40.10">
    <property type="entry name" value="Immunoglobulins"/>
    <property type="match status" value="1"/>
</dbReference>
<dbReference type="PIRSF" id="PIRSF006337">
    <property type="entry name" value="Trehalose_TreZ"/>
    <property type="match status" value="1"/>
</dbReference>
<dbReference type="NCBIfam" id="TIGR02402">
    <property type="entry name" value="trehalose_TreZ"/>
    <property type="match status" value="1"/>
</dbReference>
<keyword evidence="9 14" id="KW-0326">Glycosidase</keyword>
<dbReference type="GO" id="GO:0033942">
    <property type="term" value="F:4-alpha-D-(1-&gt;4)-alpha-D-glucanotrehalose trehalohydrolase activity"/>
    <property type="evidence" value="ECO:0007669"/>
    <property type="project" value="UniProtKB-EC"/>
</dbReference>
<dbReference type="SUPFAM" id="SSF51445">
    <property type="entry name" value="(Trans)glycosidases"/>
    <property type="match status" value="1"/>
</dbReference>
<dbReference type="STRING" id="463301.SAMN04487955_102359"/>
<evidence type="ECO:0000256" key="7">
    <source>
        <dbReference type="ARBA" id="ARBA00022801"/>
    </source>
</evidence>
<evidence type="ECO:0000256" key="15">
    <source>
        <dbReference type="PIRSR" id="PIRSR006337-1"/>
    </source>
</evidence>
<keyword evidence="7 14" id="KW-0378">Hydrolase</keyword>
<evidence type="ECO:0000313" key="18">
    <source>
        <dbReference type="EMBL" id="SFU44908.1"/>
    </source>
</evidence>
<gene>
    <name evidence="18" type="ORF">SAMN04487955_102359</name>
</gene>
<feature type="active site" description="Proton donor" evidence="15">
    <location>
        <position position="301"/>
    </location>
</feature>
<dbReference type="Proteomes" id="UP000198693">
    <property type="component" value="Unassembled WGS sequence"/>
</dbReference>
<dbReference type="GO" id="GO:0005992">
    <property type="term" value="P:trehalose biosynthetic process"/>
    <property type="evidence" value="ECO:0007669"/>
    <property type="project" value="UniProtKB-UniRule"/>
</dbReference>
<dbReference type="SMART" id="SM00642">
    <property type="entry name" value="Aamy"/>
    <property type="match status" value="1"/>
</dbReference>
<evidence type="ECO:0000256" key="9">
    <source>
        <dbReference type="ARBA" id="ARBA00023295"/>
    </source>
</evidence>
<dbReference type="RefSeq" id="WP_175507795.1">
    <property type="nucleotide sequence ID" value="NZ_FPBP01000002.1"/>
</dbReference>
<sequence length="610" mass="67597">MNPSIQAPRMAVPTYGAQVIDEATTRFVLWAPTAAGVAVEIEGQPSMMMQAGDEGHFMIEAPVGHGARYRYRVFSDDDDSGTLVPDPASRAQAGDIDAPSLVIDPKRYAWRHSGWQGRPWHETVLYELHVGALGGFDGVRRYLPYLASLGVTAIELMPVAEFPGARNWGYDGVLPYAVEASYGSPDDMKALIDEAHGLGLMVFLDVVYNHFGPDGNYLAHYAGSFFRDDLITPWGPSIDFRVPAVRRFFIDNARMWLEEYRLDGLRFDAVHAISEKDFLVEMAHEIHDAIGAPRRVHLVLENEGNTASLLGPRGFNAQWNDDWHNVMHVLLTGEQEGYYRDFVDNATQKLARCLGEGFIYQGQRSRHGQSRGEPSAHLPPTAFVAFLQNHDQTGNRALGERLTLLADHEALCAATVVLLLSPMVPLLFMGEEWGSTRPFLFFTDHRDALAEAVRQGRRAEFADFSAFRDEAVRETIPDPNAPQTFTDSIPDFDARETPAHAAWLAHYRALLTLRRHEIVPRLKGKGAKALGAEVLGEKAVVARWRMNDASHLVIALNLGDTPVATSGFGVGHCLYETRHNAAVEAESGRLPARTAVAWRRANPGDEEVSV</sequence>
<dbReference type="InterPro" id="IPR044901">
    <property type="entry name" value="Trehalose_TreZ_E-set_sf"/>
</dbReference>
<evidence type="ECO:0000256" key="6">
    <source>
        <dbReference type="ARBA" id="ARBA00022490"/>
    </source>
</evidence>
<feature type="active site" description="Nucleophile" evidence="15">
    <location>
        <position position="268"/>
    </location>
</feature>
<reference evidence="19" key="1">
    <citation type="submission" date="2016-10" db="EMBL/GenBank/DDBJ databases">
        <authorList>
            <person name="Varghese N."/>
            <person name="Submissions S."/>
        </authorList>
    </citation>
    <scope>NUCLEOTIDE SEQUENCE [LARGE SCALE GENOMIC DNA]</scope>
    <source>
        <strain evidence="19">CGMCC 1.6981</strain>
    </source>
</reference>
<evidence type="ECO:0000256" key="1">
    <source>
        <dbReference type="ARBA" id="ARBA00004496"/>
    </source>
</evidence>
<accession>A0A1I7G8Z1</accession>
<dbReference type="Pfam" id="PF11941">
    <property type="entry name" value="DUF3459"/>
    <property type="match status" value="1"/>
</dbReference>
<dbReference type="CDD" id="cd02853">
    <property type="entry name" value="E_set_MTHase_like_N"/>
    <property type="match status" value="1"/>
</dbReference>
<comment type="catalytic activity">
    <reaction evidence="12 14">
        <text>hydrolysis of (1-&gt;4)-alpha-D-glucosidic linkage in 4-alpha-D-[(1-&gt;4)-alpha-D-glucanosyl]n trehalose to yield trehalose and (1-&gt;4)-alpha-D-glucan.</text>
        <dbReference type="EC" id="3.2.1.141"/>
    </reaction>
</comment>
<dbReference type="UniPathway" id="UPA00299"/>
<organism evidence="18 19">
    <name type="scientific">Halomonas korlensis</name>
    <dbReference type="NCBI Taxonomy" id="463301"/>
    <lineage>
        <taxon>Bacteria</taxon>
        <taxon>Pseudomonadati</taxon>
        <taxon>Pseudomonadota</taxon>
        <taxon>Gammaproteobacteria</taxon>
        <taxon>Oceanospirillales</taxon>
        <taxon>Halomonadaceae</taxon>
        <taxon>Halomonas</taxon>
    </lineage>
</organism>
<evidence type="ECO:0000256" key="12">
    <source>
        <dbReference type="ARBA" id="ARBA00034013"/>
    </source>
</evidence>
<name>A0A1I7G8Z1_9GAMM</name>
<keyword evidence="19" id="KW-1185">Reference proteome</keyword>
<dbReference type="InterPro" id="IPR013783">
    <property type="entry name" value="Ig-like_fold"/>
</dbReference>
<comment type="pathway">
    <text evidence="2 14">Glycan biosynthesis; trehalose biosynthesis.</text>
</comment>
<comment type="subcellular location">
    <subcellularLocation>
        <location evidence="1 15">Cytoplasm</location>
    </subcellularLocation>
</comment>
<dbReference type="Gene3D" id="3.20.20.80">
    <property type="entry name" value="Glycosidases"/>
    <property type="match status" value="1"/>
</dbReference>
<keyword evidence="6" id="KW-0963">Cytoplasm</keyword>
<dbReference type="PANTHER" id="PTHR43651:SF11">
    <property type="entry name" value="MALTO-OLIGOSYLTREHALOSE TREHALOHYDROLASE"/>
    <property type="match status" value="1"/>
</dbReference>
<evidence type="ECO:0000256" key="4">
    <source>
        <dbReference type="ARBA" id="ARBA00012268"/>
    </source>
</evidence>
<keyword evidence="8" id="KW-0119">Carbohydrate metabolism</keyword>
<dbReference type="InterPro" id="IPR022567">
    <property type="entry name" value="DUF3459"/>
</dbReference>
<dbReference type="EMBL" id="FPBP01000002">
    <property type="protein sequence ID" value="SFU44908.1"/>
    <property type="molecule type" value="Genomic_DNA"/>
</dbReference>
<protein>
    <recommendedName>
        <fullName evidence="5 13">Malto-oligosyltrehalose trehalohydrolase</fullName>
        <shortName evidence="14">MTHase</shortName>
        <ecNumber evidence="4 13">3.2.1.141</ecNumber>
    </recommendedName>
    <alternativeName>
        <fullName evidence="11 14">4-alpha-D-((1-&gt;4)-alpha-D-glucano)trehalose trehalohydrolase</fullName>
    </alternativeName>
    <alternativeName>
        <fullName evidence="10 14">Maltooligosyl trehalose trehalohydrolase</fullName>
    </alternativeName>
</protein>
<dbReference type="InterPro" id="IPR012768">
    <property type="entry name" value="Trehalose_TreZ"/>
</dbReference>
<dbReference type="GO" id="GO:0005737">
    <property type="term" value="C:cytoplasm"/>
    <property type="evidence" value="ECO:0007669"/>
    <property type="project" value="UniProtKB-SubCell"/>
</dbReference>
<dbReference type="InterPro" id="IPR017853">
    <property type="entry name" value="GH"/>
</dbReference>
<dbReference type="Pfam" id="PF00128">
    <property type="entry name" value="Alpha-amylase"/>
    <property type="match status" value="1"/>
</dbReference>
<dbReference type="SUPFAM" id="SSF81296">
    <property type="entry name" value="E set domains"/>
    <property type="match status" value="1"/>
</dbReference>
<evidence type="ECO:0000256" key="14">
    <source>
        <dbReference type="PIRNR" id="PIRNR006337"/>
    </source>
</evidence>
<dbReference type="InterPro" id="IPR014756">
    <property type="entry name" value="Ig_E-set"/>
</dbReference>
<feature type="domain" description="Glycosyl hydrolase family 13 catalytic" evidence="17">
    <location>
        <begin position="102"/>
        <end position="468"/>
    </location>
</feature>
<evidence type="ECO:0000259" key="17">
    <source>
        <dbReference type="SMART" id="SM00642"/>
    </source>
</evidence>
<comment type="similarity">
    <text evidence="3 14">Belongs to the glycosyl hydrolase 13 family.</text>
</comment>
<dbReference type="Gene3D" id="1.10.10.760">
    <property type="entry name" value="E-set domains of sugar-utilizing enzymes"/>
    <property type="match status" value="1"/>
</dbReference>
<dbReference type="PANTHER" id="PTHR43651">
    <property type="entry name" value="1,4-ALPHA-GLUCAN-BRANCHING ENZYME"/>
    <property type="match status" value="1"/>
</dbReference>
<dbReference type="CDD" id="cd11325">
    <property type="entry name" value="AmyAc_GTHase"/>
    <property type="match status" value="1"/>
</dbReference>
<evidence type="ECO:0000313" key="19">
    <source>
        <dbReference type="Proteomes" id="UP000198693"/>
    </source>
</evidence>
<evidence type="ECO:0000256" key="13">
    <source>
        <dbReference type="NCBIfam" id="TIGR02402"/>
    </source>
</evidence>
<evidence type="ECO:0000256" key="10">
    <source>
        <dbReference type="ARBA" id="ARBA00032057"/>
    </source>
</evidence>
<evidence type="ECO:0000256" key="11">
    <source>
        <dbReference type="ARBA" id="ARBA00033284"/>
    </source>
</evidence>
<dbReference type="EC" id="3.2.1.141" evidence="4 13"/>
<evidence type="ECO:0000256" key="5">
    <source>
        <dbReference type="ARBA" id="ARBA00015938"/>
    </source>
</evidence>
<dbReference type="AlphaFoldDB" id="A0A1I7G8Z1"/>
<feature type="site" description="Transition state stabilizer" evidence="16">
    <location>
        <position position="391"/>
    </location>
</feature>
<proteinExistence type="inferred from homology"/>
<evidence type="ECO:0000256" key="2">
    <source>
        <dbReference type="ARBA" id="ARBA00005199"/>
    </source>
</evidence>